<protein>
    <submittedName>
        <fullName evidence="1">Uncharacterized protein</fullName>
    </submittedName>
</protein>
<name>A0A9D4PRA4_RHISA</name>
<keyword evidence="2" id="KW-1185">Reference proteome</keyword>
<dbReference type="PROSITE" id="PS51257">
    <property type="entry name" value="PROKAR_LIPOPROTEIN"/>
    <property type="match status" value="1"/>
</dbReference>
<proteinExistence type="predicted"/>
<sequence>MTLADRSHQTAASLPSVSVSCTGSPGLSVGLPRHYKEQQVALLSSVAGMDVDLAGDARCDLAGYSAKYGTYVVLGAQIQRILHCEQVLVISMEHHSYEVTNVAAAICKHSNVGKLVEPRF</sequence>
<dbReference type="AlphaFoldDB" id="A0A9D4PRA4"/>
<evidence type="ECO:0000313" key="2">
    <source>
        <dbReference type="Proteomes" id="UP000821837"/>
    </source>
</evidence>
<dbReference type="EMBL" id="JABSTV010001251">
    <property type="protein sequence ID" value="KAH7951313.1"/>
    <property type="molecule type" value="Genomic_DNA"/>
</dbReference>
<dbReference type="Proteomes" id="UP000821837">
    <property type="component" value="Chromosome 5"/>
</dbReference>
<comment type="caution">
    <text evidence="1">The sequence shown here is derived from an EMBL/GenBank/DDBJ whole genome shotgun (WGS) entry which is preliminary data.</text>
</comment>
<accession>A0A9D4PRA4</accession>
<gene>
    <name evidence="1" type="ORF">HPB52_007739</name>
</gene>
<evidence type="ECO:0000313" key="1">
    <source>
        <dbReference type="EMBL" id="KAH7951313.1"/>
    </source>
</evidence>
<reference evidence="1" key="2">
    <citation type="submission" date="2021-09" db="EMBL/GenBank/DDBJ databases">
        <authorList>
            <person name="Jia N."/>
            <person name="Wang J."/>
            <person name="Shi W."/>
            <person name="Du L."/>
            <person name="Sun Y."/>
            <person name="Zhan W."/>
            <person name="Jiang J."/>
            <person name="Wang Q."/>
            <person name="Zhang B."/>
            <person name="Ji P."/>
            <person name="Sakyi L.B."/>
            <person name="Cui X."/>
            <person name="Yuan T."/>
            <person name="Jiang B."/>
            <person name="Yang W."/>
            <person name="Lam T.T.-Y."/>
            <person name="Chang Q."/>
            <person name="Ding S."/>
            <person name="Wang X."/>
            <person name="Zhu J."/>
            <person name="Ruan X."/>
            <person name="Zhao L."/>
            <person name="Wei J."/>
            <person name="Que T."/>
            <person name="Du C."/>
            <person name="Cheng J."/>
            <person name="Dai P."/>
            <person name="Han X."/>
            <person name="Huang E."/>
            <person name="Gao Y."/>
            <person name="Liu J."/>
            <person name="Shao H."/>
            <person name="Ye R."/>
            <person name="Li L."/>
            <person name="Wei W."/>
            <person name="Wang X."/>
            <person name="Wang C."/>
            <person name="Huo Q."/>
            <person name="Li W."/>
            <person name="Guo W."/>
            <person name="Chen H."/>
            <person name="Chen S."/>
            <person name="Zhou L."/>
            <person name="Zhou L."/>
            <person name="Ni X."/>
            <person name="Tian J."/>
            <person name="Zhou Y."/>
            <person name="Sheng Y."/>
            <person name="Liu T."/>
            <person name="Pan Y."/>
            <person name="Xia L."/>
            <person name="Li J."/>
            <person name="Zhao F."/>
            <person name="Cao W."/>
        </authorList>
    </citation>
    <scope>NUCLEOTIDE SEQUENCE</scope>
    <source>
        <strain evidence="1">Rsan-2018</strain>
        <tissue evidence="1">Larvae</tissue>
    </source>
</reference>
<reference evidence="1" key="1">
    <citation type="journal article" date="2020" name="Cell">
        <title>Large-Scale Comparative Analyses of Tick Genomes Elucidate Their Genetic Diversity and Vector Capacities.</title>
        <authorList>
            <consortium name="Tick Genome and Microbiome Consortium (TIGMIC)"/>
            <person name="Jia N."/>
            <person name="Wang J."/>
            <person name="Shi W."/>
            <person name="Du L."/>
            <person name="Sun Y."/>
            <person name="Zhan W."/>
            <person name="Jiang J.F."/>
            <person name="Wang Q."/>
            <person name="Zhang B."/>
            <person name="Ji P."/>
            <person name="Bell-Sakyi L."/>
            <person name="Cui X.M."/>
            <person name="Yuan T.T."/>
            <person name="Jiang B.G."/>
            <person name="Yang W.F."/>
            <person name="Lam T.T."/>
            <person name="Chang Q.C."/>
            <person name="Ding S.J."/>
            <person name="Wang X.J."/>
            <person name="Zhu J.G."/>
            <person name="Ruan X.D."/>
            <person name="Zhao L."/>
            <person name="Wei J.T."/>
            <person name="Ye R.Z."/>
            <person name="Que T.C."/>
            <person name="Du C.H."/>
            <person name="Zhou Y.H."/>
            <person name="Cheng J.X."/>
            <person name="Dai P.F."/>
            <person name="Guo W.B."/>
            <person name="Han X.H."/>
            <person name="Huang E.J."/>
            <person name="Li L.F."/>
            <person name="Wei W."/>
            <person name="Gao Y.C."/>
            <person name="Liu J.Z."/>
            <person name="Shao H.Z."/>
            <person name="Wang X."/>
            <person name="Wang C.C."/>
            <person name="Yang T.C."/>
            <person name="Huo Q.B."/>
            <person name="Li W."/>
            <person name="Chen H.Y."/>
            <person name="Chen S.E."/>
            <person name="Zhou L.G."/>
            <person name="Ni X.B."/>
            <person name="Tian J.H."/>
            <person name="Sheng Y."/>
            <person name="Liu T."/>
            <person name="Pan Y.S."/>
            <person name="Xia L.Y."/>
            <person name="Li J."/>
            <person name="Zhao F."/>
            <person name="Cao W.C."/>
        </authorList>
    </citation>
    <scope>NUCLEOTIDE SEQUENCE</scope>
    <source>
        <strain evidence="1">Rsan-2018</strain>
    </source>
</reference>
<organism evidence="1 2">
    <name type="scientific">Rhipicephalus sanguineus</name>
    <name type="common">Brown dog tick</name>
    <name type="synonym">Ixodes sanguineus</name>
    <dbReference type="NCBI Taxonomy" id="34632"/>
    <lineage>
        <taxon>Eukaryota</taxon>
        <taxon>Metazoa</taxon>
        <taxon>Ecdysozoa</taxon>
        <taxon>Arthropoda</taxon>
        <taxon>Chelicerata</taxon>
        <taxon>Arachnida</taxon>
        <taxon>Acari</taxon>
        <taxon>Parasitiformes</taxon>
        <taxon>Ixodida</taxon>
        <taxon>Ixodoidea</taxon>
        <taxon>Ixodidae</taxon>
        <taxon>Rhipicephalinae</taxon>
        <taxon>Rhipicephalus</taxon>
        <taxon>Rhipicephalus</taxon>
    </lineage>
</organism>